<evidence type="ECO:0000256" key="1">
    <source>
        <dbReference type="SAM" id="MobiDB-lite"/>
    </source>
</evidence>
<accession>A0A9D3ZLM8</accession>
<reference evidence="2 3" key="1">
    <citation type="journal article" date="2021" name="Plant Biotechnol. J.">
        <title>Multi-omics assisted identification of the key and species-specific regulatory components of drought-tolerant mechanisms in Gossypium stocksii.</title>
        <authorList>
            <person name="Yu D."/>
            <person name="Ke L."/>
            <person name="Zhang D."/>
            <person name="Wu Y."/>
            <person name="Sun Y."/>
            <person name="Mei J."/>
            <person name="Sun J."/>
            <person name="Sun Y."/>
        </authorList>
    </citation>
    <scope>NUCLEOTIDE SEQUENCE [LARGE SCALE GENOMIC DNA]</scope>
    <source>
        <strain evidence="3">cv. E1</strain>
        <tissue evidence="2">Leaf</tissue>
    </source>
</reference>
<feature type="region of interest" description="Disordered" evidence="1">
    <location>
        <begin position="1"/>
        <end position="32"/>
    </location>
</feature>
<sequence>MDKATPTPESPPVSPPQQAALHQDDAADDDENVKQLKECSALYLSLQDCLIKSNRNWKSCQMGLVPWRNANYYSCSMINGPMVKHGNLLICDARSVMNANVHLLHKYDGHAEDKASTNSMGNPKNRKTSLISTTSTVLELLLTDLVIDSGALHPV</sequence>
<name>A0A9D3ZLM8_9ROSI</name>
<dbReference type="EMBL" id="JAIQCV010000011">
    <property type="protein sequence ID" value="KAH1046517.1"/>
    <property type="molecule type" value="Genomic_DNA"/>
</dbReference>
<proteinExistence type="predicted"/>
<evidence type="ECO:0000313" key="3">
    <source>
        <dbReference type="Proteomes" id="UP000828251"/>
    </source>
</evidence>
<protein>
    <submittedName>
        <fullName evidence="2">Uncharacterized protein</fullName>
    </submittedName>
</protein>
<keyword evidence="3" id="KW-1185">Reference proteome</keyword>
<dbReference type="AlphaFoldDB" id="A0A9D3ZLM8"/>
<organism evidence="2 3">
    <name type="scientific">Gossypium stocksii</name>
    <dbReference type="NCBI Taxonomy" id="47602"/>
    <lineage>
        <taxon>Eukaryota</taxon>
        <taxon>Viridiplantae</taxon>
        <taxon>Streptophyta</taxon>
        <taxon>Embryophyta</taxon>
        <taxon>Tracheophyta</taxon>
        <taxon>Spermatophyta</taxon>
        <taxon>Magnoliopsida</taxon>
        <taxon>eudicotyledons</taxon>
        <taxon>Gunneridae</taxon>
        <taxon>Pentapetalae</taxon>
        <taxon>rosids</taxon>
        <taxon>malvids</taxon>
        <taxon>Malvales</taxon>
        <taxon>Malvaceae</taxon>
        <taxon>Malvoideae</taxon>
        <taxon>Gossypium</taxon>
    </lineage>
</organism>
<evidence type="ECO:0000313" key="2">
    <source>
        <dbReference type="EMBL" id="KAH1046517.1"/>
    </source>
</evidence>
<dbReference type="OrthoDB" id="5586401at2759"/>
<dbReference type="PANTHER" id="PTHR48236">
    <property type="entry name" value="COX19-LIKE CHCH FAMILY PROTEIN"/>
    <property type="match status" value="1"/>
</dbReference>
<comment type="caution">
    <text evidence="2">The sequence shown here is derived from an EMBL/GenBank/DDBJ whole genome shotgun (WGS) entry which is preliminary data.</text>
</comment>
<gene>
    <name evidence="2" type="ORF">J1N35_037301</name>
</gene>
<dbReference type="PANTHER" id="PTHR48236:SF1">
    <property type="entry name" value="COX19-LIKE CHCH FAMILY PROTEIN"/>
    <property type="match status" value="1"/>
</dbReference>
<dbReference type="Proteomes" id="UP000828251">
    <property type="component" value="Unassembled WGS sequence"/>
</dbReference>